<evidence type="ECO:0000313" key="1">
    <source>
        <dbReference type="EMBL" id="KAL0249754.1"/>
    </source>
</evidence>
<dbReference type="Proteomes" id="UP000054399">
    <property type="component" value="Unassembled WGS sequence"/>
</dbReference>
<accession>A0ABR3BS19</accession>
<organism evidence="1 2">
    <name type="scientific">Cryptococcus tetragattii IND107</name>
    <dbReference type="NCBI Taxonomy" id="1296105"/>
    <lineage>
        <taxon>Eukaryota</taxon>
        <taxon>Fungi</taxon>
        <taxon>Dikarya</taxon>
        <taxon>Basidiomycota</taxon>
        <taxon>Agaricomycotina</taxon>
        <taxon>Tremellomycetes</taxon>
        <taxon>Tremellales</taxon>
        <taxon>Cryptococcaceae</taxon>
        <taxon>Cryptococcus</taxon>
        <taxon>Cryptococcus gattii species complex</taxon>
    </lineage>
</organism>
<reference evidence="2" key="1">
    <citation type="submission" date="2015-01" db="EMBL/GenBank/DDBJ databases">
        <title>The Genome Sequence of Cryptococcus gattii MMRL2647.</title>
        <authorList>
            <consortium name="The Broad Institute Genomics Platform"/>
            <person name="Cuomo C."/>
            <person name="Litvintseva A."/>
            <person name="Chen Y."/>
            <person name="Heitman J."/>
            <person name="Sun S."/>
            <person name="Springer D."/>
            <person name="Dromer F."/>
            <person name="Young S."/>
            <person name="Zeng Q."/>
            <person name="Gargeya S."/>
            <person name="Abouelleil A."/>
            <person name="Alvarado L."/>
            <person name="Chapman S.B."/>
            <person name="Gainer-Dewar J."/>
            <person name="Goldberg J."/>
            <person name="Griggs A."/>
            <person name="Gujja S."/>
            <person name="Hansen M."/>
            <person name="Howarth C."/>
            <person name="Imamovic A."/>
            <person name="Larimer J."/>
            <person name="Murphy C."/>
            <person name="Naylor J."/>
            <person name="Pearson M."/>
            <person name="Priest M."/>
            <person name="Roberts A."/>
            <person name="Saif S."/>
            <person name="Shea T."/>
            <person name="Sykes S."/>
            <person name="Wortman J."/>
            <person name="Nusbaum C."/>
            <person name="Birren B."/>
        </authorList>
    </citation>
    <scope>NUCLEOTIDE SEQUENCE [LARGE SCALE GENOMIC DNA]</scope>
    <source>
        <strain evidence="2">IND107</strain>
    </source>
</reference>
<keyword evidence="2" id="KW-1185">Reference proteome</keyword>
<protein>
    <submittedName>
        <fullName evidence="1">Uncharacterized protein</fullName>
    </submittedName>
</protein>
<sequence>MRPFSILFSTLELDSRLFFLRENWLSRSPQLMTSKTDSDRKDLTFIAPFLHTHLDHCNTASPRNNVKKTCNI</sequence>
<dbReference type="GeneID" id="91989911"/>
<comment type="caution">
    <text evidence="1">The sequence shown here is derived from an EMBL/GenBank/DDBJ whole genome shotgun (WGS) entry which is preliminary data.</text>
</comment>
<reference evidence="1 2" key="2">
    <citation type="submission" date="2024-01" db="EMBL/GenBank/DDBJ databases">
        <title>Comparative genomics of Cryptococcus and Kwoniella reveals pathogenesis evolution and contrasting modes of karyotype evolution via chromosome fusion or intercentromeric recombination.</title>
        <authorList>
            <person name="Coelho M.A."/>
            <person name="David-Palma M."/>
            <person name="Shea T."/>
            <person name="Bowers K."/>
            <person name="Mcginley-Smith S."/>
            <person name="Mohammad A.W."/>
            <person name="Gnirke A."/>
            <person name="Yurkov A.M."/>
            <person name="Nowrousian M."/>
            <person name="Sun S."/>
            <person name="Cuomo C.A."/>
            <person name="Heitman J."/>
        </authorList>
    </citation>
    <scope>NUCLEOTIDE SEQUENCE [LARGE SCALE GENOMIC DNA]</scope>
    <source>
        <strain evidence="1 2">IND107</strain>
    </source>
</reference>
<dbReference type="EMBL" id="ATAM02000005">
    <property type="protein sequence ID" value="KAL0249754.1"/>
    <property type="molecule type" value="Genomic_DNA"/>
</dbReference>
<gene>
    <name evidence="1" type="ORF">I308_103055</name>
</gene>
<evidence type="ECO:0000313" key="2">
    <source>
        <dbReference type="Proteomes" id="UP000054399"/>
    </source>
</evidence>
<dbReference type="RefSeq" id="XP_066613941.1">
    <property type="nucleotide sequence ID" value="XM_066757557.1"/>
</dbReference>
<name>A0ABR3BS19_9TREE</name>
<proteinExistence type="predicted"/>